<dbReference type="CDD" id="cd08267">
    <property type="entry name" value="MDR1"/>
    <property type="match status" value="1"/>
</dbReference>
<dbReference type="OrthoDB" id="201656at2759"/>
<dbReference type="InterPro" id="IPR052733">
    <property type="entry name" value="Chloroplast_QOR"/>
</dbReference>
<dbReference type="EMBL" id="MU004235">
    <property type="protein sequence ID" value="KAF2669622.1"/>
    <property type="molecule type" value="Genomic_DNA"/>
</dbReference>
<dbReference type="GO" id="GO:0016491">
    <property type="term" value="F:oxidoreductase activity"/>
    <property type="evidence" value="ECO:0007669"/>
    <property type="project" value="InterPro"/>
</dbReference>
<dbReference type="AlphaFoldDB" id="A0A6A6UBW3"/>
<dbReference type="SMART" id="SM00829">
    <property type="entry name" value="PKS_ER"/>
    <property type="match status" value="1"/>
</dbReference>
<dbReference type="SUPFAM" id="SSF51735">
    <property type="entry name" value="NAD(P)-binding Rossmann-fold domains"/>
    <property type="match status" value="1"/>
</dbReference>
<name>A0A6A6UBW3_9PEZI</name>
<protein>
    <submittedName>
        <fullName evidence="3">NAD(P)-binding protein</fullName>
    </submittedName>
</protein>
<sequence>MSESNIPDQMRSAQWTTAPIESSLKVNPTTPLPKDARSLPKDSALVRISFASLNPVDYKLPEFGPARFAAMGKGPWIPASDYAGTVVTTNLPHLKPGDKVAGCTAAPKFGTLAEYAVIEGAENVAKLPDGVDLKDAATLGVAAQTAMQCIAPYVNSGSKIIINGASGGTGTFGIQLARILGCTVTAICSGPNVELCKSLGADNVIDYKSTDVIEELKKDGLQYDLIVDNVTMAGPIYSNSHHYLETTGKYVTIAGGPDTSSLIGIAKMMAQPTWLGGGQRKAAFVGRKADSEELVKLAGWIKDGKLKPFIEKVYSLDQAGDAFERMKTGRTRGKLVIQVSGE</sequence>
<reference evidence="3" key="1">
    <citation type="journal article" date="2020" name="Stud. Mycol.">
        <title>101 Dothideomycetes genomes: a test case for predicting lifestyles and emergence of pathogens.</title>
        <authorList>
            <person name="Haridas S."/>
            <person name="Albert R."/>
            <person name="Binder M."/>
            <person name="Bloem J."/>
            <person name="Labutti K."/>
            <person name="Salamov A."/>
            <person name="Andreopoulos B."/>
            <person name="Baker S."/>
            <person name="Barry K."/>
            <person name="Bills G."/>
            <person name="Bluhm B."/>
            <person name="Cannon C."/>
            <person name="Castanera R."/>
            <person name="Culley D."/>
            <person name="Daum C."/>
            <person name="Ezra D."/>
            <person name="Gonzalez J."/>
            <person name="Henrissat B."/>
            <person name="Kuo A."/>
            <person name="Liang C."/>
            <person name="Lipzen A."/>
            <person name="Lutzoni F."/>
            <person name="Magnuson J."/>
            <person name="Mondo S."/>
            <person name="Nolan M."/>
            <person name="Ohm R."/>
            <person name="Pangilinan J."/>
            <person name="Park H.-J."/>
            <person name="Ramirez L."/>
            <person name="Alfaro M."/>
            <person name="Sun H."/>
            <person name="Tritt A."/>
            <person name="Yoshinaga Y."/>
            <person name="Zwiers L.-H."/>
            <person name="Turgeon B."/>
            <person name="Goodwin S."/>
            <person name="Spatafora J."/>
            <person name="Crous P."/>
            <person name="Grigoriev I."/>
        </authorList>
    </citation>
    <scope>NUCLEOTIDE SEQUENCE</scope>
    <source>
        <strain evidence="3">CBS 115976</strain>
    </source>
</reference>
<dbReference type="InterPro" id="IPR011032">
    <property type="entry name" value="GroES-like_sf"/>
</dbReference>
<evidence type="ECO:0000256" key="1">
    <source>
        <dbReference type="SAM" id="MobiDB-lite"/>
    </source>
</evidence>
<evidence type="ECO:0000313" key="4">
    <source>
        <dbReference type="Proteomes" id="UP000799302"/>
    </source>
</evidence>
<evidence type="ECO:0000313" key="3">
    <source>
        <dbReference type="EMBL" id="KAF2669622.1"/>
    </source>
</evidence>
<dbReference type="Pfam" id="PF08240">
    <property type="entry name" value="ADH_N"/>
    <property type="match status" value="1"/>
</dbReference>
<dbReference type="InterPro" id="IPR020843">
    <property type="entry name" value="ER"/>
</dbReference>
<accession>A0A6A6UBW3</accession>
<dbReference type="Proteomes" id="UP000799302">
    <property type="component" value="Unassembled WGS sequence"/>
</dbReference>
<dbReference type="Pfam" id="PF13602">
    <property type="entry name" value="ADH_zinc_N_2"/>
    <property type="match status" value="1"/>
</dbReference>
<gene>
    <name evidence="3" type="ORF">BT63DRAFT_455602</name>
</gene>
<feature type="domain" description="Enoyl reductase (ER)" evidence="2">
    <location>
        <begin position="21"/>
        <end position="337"/>
    </location>
</feature>
<organism evidence="3 4">
    <name type="scientific">Microthyrium microscopicum</name>
    <dbReference type="NCBI Taxonomy" id="703497"/>
    <lineage>
        <taxon>Eukaryota</taxon>
        <taxon>Fungi</taxon>
        <taxon>Dikarya</taxon>
        <taxon>Ascomycota</taxon>
        <taxon>Pezizomycotina</taxon>
        <taxon>Dothideomycetes</taxon>
        <taxon>Dothideomycetes incertae sedis</taxon>
        <taxon>Microthyriales</taxon>
        <taxon>Microthyriaceae</taxon>
        <taxon>Microthyrium</taxon>
    </lineage>
</organism>
<dbReference type="Gene3D" id="3.90.180.10">
    <property type="entry name" value="Medium-chain alcohol dehydrogenases, catalytic domain"/>
    <property type="match status" value="1"/>
</dbReference>
<dbReference type="PANTHER" id="PTHR44013:SF1">
    <property type="entry name" value="ZINC-TYPE ALCOHOL DEHYDROGENASE-LIKE PROTEIN C16A3.02C"/>
    <property type="match status" value="1"/>
</dbReference>
<dbReference type="SUPFAM" id="SSF50129">
    <property type="entry name" value="GroES-like"/>
    <property type="match status" value="1"/>
</dbReference>
<evidence type="ECO:0000259" key="2">
    <source>
        <dbReference type="SMART" id="SM00829"/>
    </source>
</evidence>
<proteinExistence type="predicted"/>
<keyword evidence="4" id="KW-1185">Reference proteome</keyword>
<dbReference type="InterPro" id="IPR013154">
    <property type="entry name" value="ADH-like_N"/>
</dbReference>
<feature type="compositionally biased region" description="Polar residues" evidence="1">
    <location>
        <begin position="1"/>
        <end position="29"/>
    </location>
</feature>
<dbReference type="PANTHER" id="PTHR44013">
    <property type="entry name" value="ZINC-TYPE ALCOHOL DEHYDROGENASE-LIKE PROTEIN C16A3.02C"/>
    <property type="match status" value="1"/>
</dbReference>
<dbReference type="InterPro" id="IPR036291">
    <property type="entry name" value="NAD(P)-bd_dom_sf"/>
</dbReference>
<feature type="region of interest" description="Disordered" evidence="1">
    <location>
        <begin position="1"/>
        <end position="38"/>
    </location>
</feature>
<dbReference type="Gene3D" id="3.40.50.720">
    <property type="entry name" value="NAD(P)-binding Rossmann-like Domain"/>
    <property type="match status" value="1"/>
</dbReference>